<evidence type="ECO:0000313" key="4">
    <source>
        <dbReference type="Proteomes" id="UP000535020"/>
    </source>
</evidence>
<dbReference type="EMBL" id="JACBJI010000006">
    <property type="protein sequence ID" value="NYA71959.1"/>
    <property type="molecule type" value="Genomic_DNA"/>
</dbReference>
<comment type="caution">
    <text evidence="3">The sequence shown here is derived from an EMBL/GenBank/DDBJ whole genome shotgun (WGS) entry which is preliminary data.</text>
</comment>
<evidence type="ECO:0000313" key="3">
    <source>
        <dbReference type="EMBL" id="NYA71959.1"/>
    </source>
</evidence>
<dbReference type="CDD" id="cd05233">
    <property type="entry name" value="SDR_c"/>
    <property type="match status" value="1"/>
</dbReference>
<organism evidence="3 4">
    <name type="scientific">Flavobacterium agri</name>
    <dbReference type="NCBI Taxonomy" id="2743471"/>
    <lineage>
        <taxon>Bacteria</taxon>
        <taxon>Pseudomonadati</taxon>
        <taxon>Bacteroidota</taxon>
        <taxon>Flavobacteriia</taxon>
        <taxon>Flavobacteriales</taxon>
        <taxon>Flavobacteriaceae</taxon>
        <taxon>Flavobacterium</taxon>
    </lineage>
</organism>
<keyword evidence="2" id="KW-0560">Oxidoreductase</keyword>
<dbReference type="GO" id="GO:0016491">
    <property type="term" value="F:oxidoreductase activity"/>
    <property type="evidence" value="ECO:0007669"/>
    <property type="project" value="UniProtKB-KW"/>
</dbReference>
<dbReference type="Pfam" id="PF13561">
    <property type="entry name" value="adh_short_C2"/>
    <property type="match status" value="1"/>
</dbReference>
<dbReference type="InterPro" id="IPR036291">
    <property type="entry name" value="NAD(P)-bd_dom_sf"/>
</dbReference>
<dbReference type="AlphaFoldDB" id="A0A7Y9C702"/>
<sequence>MGKYIIAGASSGIGKELAKNLLGRGCEVIAMNRSVPDFTHPNLYHVAHDFSGEASLPQIDGEFAGLVYCPGSINLRPINTLKSEQVIDDFKLNAVGAFSFAKAYRSNLAAGAGIVFFSSVAAKTGMPFHASIAMSKGAVEGLTVALAAEFAPTIRVNCIAPSLTDTPLASPLLNTESKQAANADRHPLKRIGTPEDLASMAVFLLTEANWMTGQIVSVNGGLGTILK</sequence>
<name>A0A7Y9C702_9FLAO</name>
<gene>
    <name evidence="3" type="ORF">HZF10_13600</name>
</gene>
<evidence type="ECO:0000256" key="1">
    <source>
        <dbReference type="ARBA" id="ARBA00006484"/>
    </source>
</evidence>
<dbReference type="PANTHER" id="PTHR43477">
    <property type="entry name" value="DIHYDROANTICAPSIN 7-DEHYDROGENASE"/>
    <property type="match status" value="1"/>
</dbReference>
<accession>A0A7Y9C702</accession>
<dbReference type="SUPFAM" id="SSF51735">
    <property type="entry name" value="NAD(P)-binding Rossmann-fold domains"/>
    <property type="match status" value="1"/>
</dbReference>
<dbReference type="InterPro" id="IPR002347">
    <property type="entry name" value="SDR_fam"/>
</dbReference>
<keyword evidence="4" id="KW-1185">Reference proteome</keyword>
<protein>
    <submittedName>
        <fullName evidence="3">SDR family oxidoreductase</fullName>
    </submittedName>
</protein>
<reference evidence="3 4" key="1">
    <citation type="submission" date="2020-07" db="EMBL/GenBank/DDBJ databases">
        <authorList>
            <person name="Sun Q."/>
        </authorList>
    </citation>
    <scope>NUCLEOTIDE SEQUENCE [LARGE SCALE GENOMIC DNA]</scope>
    <source>
        <strain evidence="3 4">MAH-1</strain>
    </source>
</reference>
<proteinExistence type="inferred from homology"/>
<dbReference type="PANTHER" id="PTHR43477:SF1">
    <property type="entry name" value="DIHYDROANTICAPSIN 7-DEHYDROGENASE"/>
    <property type="match status" value="1"/>
</dbReference>
<dbReference type="InterPro" id="IPR051122">
    <property type="entry name" value="SDR_DHRS6-like"/>
</dbReference>
<dbReference type="PRINTS" id="PR00081">
    <property type="entry name" value="GDHRDH"/>
</dbReference>
<dbReference type="Proteomes" id="UP000535020">
    <property type="component" value="Unassembled WGS sequence"/>
</dbReference>
<evidence type="ECO:0000256" key="2">
    <source>
        <dbReference type="ARBA" id="ARBA00023002"/>
    </source>
</evidence>
<comment type="similarity">
    <text evidence="1">Belongs to the short-chain dehydrogenases/reductases (SDR) family.</text>
</comment>
<dbReference type="Gene3D" id="3.40.50.720">
    <property type="entry name" value="NAD(P)-binding Rossmann-like Domain"/>
    <property type="match status" value="1"/>
</dbReference>